<keyword evidence="3" id="KW-0804">Transcription</keyword>
<dbReference type="PROSITE" id="PS01081">
    <property type="entry name" value="HTH_TETR_1"/>
    <property type="match status" value="1"/>
</dbReference>
<evidence type="ECO:0000259" key="5">
    <source>
        <dbReference type="PROSITE" id="PS50977"/>
    </source>
</evidence>
<accession>A0A1H9V0T9</accession>
<protein>
    <submittedName>
        <fullName evidence="6">Transcriptional regulator, TetR family</fullName>
    </submittedName>
</protein>
<dbReference type="SUPFAM" id="SSF46689">
    <property type="entry name" value="Homeodomain-like"/>
    <property type="match status" value="1"/>
</dbReference>
<dbReference type="RefSeq" id="WP_245778256.1">
    <property type="nucleotide sequence ID" value="NZ_FOFR01000023.1"/>
</dbReference>
<keyword evidence="1" id="KW-0805">Transcription regulation</keyword>
<dbReference type="PANTHER" id="PTHR30055">
    <property type="entry name" value="HTH-TYPE TRANSCRIPTIONAL REGULATOR RUTR"/>
    <property type="match status" value="1"/>
</dbReference>
<dbReference type="InterPro" id="IPR050109">
    <property type="entry name" value="HTH-type_TetR-like_transc_reg"/>
</dbReference>
<proteinExistence type="predicted"/>
<dbReference type="EMBL" id="FOFR01000023">
    <property type="protein sequence ID" value="SES15282.1"/>
    <property type="molecule type" value="Genomic_DNA"/>
</dbReference>
<feature type="domain" description="HTH tetR-type" evidence="5">
    <location>
        <begin position="37"/>
        <end position="97"/>
    </location>
</feature>
<organism evidence="6 7">
    <name type="scientific">Lentzea xinjiangensis</name>
    <dbReference type="NCBI Taxonomy" id="402600"/>
    <lineage>
        <taxon>Bacteria</taxon>
        <taxon>Bacillati</taxon>
        <taxon>Actinomycetota</taxon>
        <taxon>Actinomycetes</taxon>
        <taxon>Pseudonocardiales</taxon>
        <taxon>Pseudonocardiaceae</taxon>
        <taxon>Lentzea</taxon>
    </lineage>
</organism>
<dbReference type="PRINTS" id="PR00455">
    <property type="entry name" value="HTHTETR"/>
</dbReference>
<evidence type="ECO:0000313" key="7">
    <source>
        <dbReference type="Proteomes" id="UP000199352"/>
    </source>
</evidence>
<reference evidence="7" key="1">
    <citation type="submission" date="2016-10" db="EMBL/GenBank/DDBJ databases">
        <authorList>
            <person name="Varghese N."/>
            <person name="Submissions S."/>
        </authorList>
    </citation>
    <scope>NUCLEOTIDE SEQUENCE [LARGE SCALE GENOMIC DNA]</scope>
    <source>
        <strain evidence="7">CGMCC 4.3525</strain>
    </source>
</reference>
<dbReference type="Gene3D" id="1.10.357.10">
    <property type="entry name" value="Tetracycline Repressor, domain 2"/>
    <property type="match status" value="1"/>
</dbReference>
<dbReference type="AlphaFoldDB" id="A0A1H9V0T9"/>
<evidence type="ECO:0000256" key="1">
    <source>
        <dbReference type="ARBA" id="ARBA00023015"/>
    </source>
</evidence>
<evidence type="ECO:0000313" key="6">
    <source>
        <dbReference type="EMBL" id="SES15282.1"/>
    </source>
</evidence>
<dbReference type="STRING" id="402600.SAMN05216188_12391"/>
<keyword evidence="7" id="KW-1185">Reference proteome</keyword>
<dbReference type="GO" id="GO:0003700">
    <property type="term" value="F:DNA-binding transcription factor activity"/>
    <property type="evidence" value="ECO:0007669"/>
    <property type="project" value="TreeGrafter"/>
</dbReference>
<feature type="DNA-binding region" description="H-T-H motif" evidence="4">
    <location>
        <begin position="60"/>
        <end position="79"/>
    </location>
</feature>
<dbReference type="InterPro" id="IPR009057">
    <property type="entry name" value="Homeodomain-like_sf"/>
</dbReference>
<dbReference type="InterPro" id="IPR001647">
    <property type="entry name" value="HTH_TetR"/>
</dbReference>
<dbReference type="InterPro" id="IPR023772">
    <property type="entry name" value="DNA-bd_HTH_TetR-type_CS"/>
</dbReference>
<dbReference type="PANTHER" id="PTHR30055:SF234">
    <property type="entry name" value="HTH-TYPE TRANSCRIPTIONAL REGULATOR BETI"/>
    <property type="match status" value="1"/>
</dbReference>
<evidence type="ECO:0000256" key="4">
    <source>
        <dbReference type="PROSITE-ProRule" id="PRU00335"/>
    </source>
</evidence>
<name>A0A1H9V0T9_9PSEU</name>
<dbReference type="GO" id="GO:0000976">
    <property type="term" value="F:transcription cis-regulatory region binding"/>
    <property type="evidence" value="ECO:0007669"/>
    <property type="project" value="TreeGrafter"/>
</dbReference>
<dbReference type="Pfam" id="PF00440">
    <property type="entry name" value="TetR_N"/>
    <property type="match status" value="1"/>
</dbReference>
<gene>
    <name evidence="6" type="ORF">SAMN05216188_12391</name>
</gene>
<evidence type="ECO:0000256" key="2">
    <source>
        <dbReference type="ARBA" id="ARBA00023125"/>
    </source>
</evidence>
<keyword evidence="2 4" id="KW-0238">DNA-binding</keyword>
<evidence type="ECO:0000256" key="3">
    <source>
        <dbReference type="ARBA" id="ARBA00023163"/>
    </source>
</evidence>
<dbReference type="Proteomes" id="UP000199352">
    <property type="component" value="Unassembled WGS sequence"/>
</dbReference>
<dbReference type="PROSITE" id="PS50977">
    <property type="entry name" value="HTH_TETR_2"/>
    <property type="match status" value="1"/>
</dbReference>
<sequence>MASAACRLRHAQAVINGVRESATVTSDGPGLRERSKARRRRLILHTALRLFAEHGYERTTIADIAEVAEVAPRTVTGYFPSKLDFITEWPASIERRIIALHQEDPTLEFIDLVDRWWHDLRDNVDREEAALTRAMALANPGVVAMAEAEVSQRTPGTGFPFDGADRDDLFGAAGRAAIRGVNHVFLRGVAEGRMTDELHDDLLRLIRAIADSTNVGHGSLKLDL</sequence>